<dbReference type="Pfam" id="PF01529">
    <property type="entry name" value="DHHC"/>
    <property type="match status" value="1"/>
</dbReference>
<feature type="compositionally biased region" description="Polar residues" evidence="9">
    <location>
        <begin position="360"/>
        <end position="373"/>
    </location>
</feature>
<accession>A0A4U6UXS3</accession>
<evidence type="ECO:0000259" key="10">
    <source>
        <dbReference type="Pfam" id="PF01529"/>
    </source>
</evidence>
<feature type="region of interest" description="Disordered" evidence="9">
    <location>
        <begin position="1"/>
        <end position="27"/>
    </location>
</feature>
<dbReference type="PANTHER" id="PTHR22883">
    <property type="entry name" value="ZINC FINGER DHHC DOMAIN CONTAINING PROTEIN"/>
    <property type="match status" value="1"/>
</dbReference>
<dbReference type="PANTHER" id="PTHR22883:SF320">
    <property type="entry name" value="S-ACYLTRANSFERASE"/>
    <property type="match status" value="1"/>
</dbReference>
<evidence type="ECO:0000256" key="5">
    <source>
        <dbReference type="ARBA" id="ARBA00022989"/>
    </source>
</evidence>
<comment type="catalytic activity">
    <reaction evidence="8">
        <text>L-cysteinyl-[protein] + hexadecanoyl-CoA = S-hexadecanoyl-L-cysteinyl-[protein] + CoA</text>
        <dbReference type="Rhea" id="RHEA:36683"/>
        <dbReference type="Rhea" id="RHEA-COMP:10131"/>
        <dbReference type="Rhea" id="RHEA-COMP:11032"/>
        <dbReference type="ChEBI" id="CHEBI:29950"/>
        <dbReference type="ChEBI" id="CHEBI:57287"/>
        <dbReference type="ChEBI" id="CHEBI:57379"/>
        <dbReference type="ChEBI" id="CHEBI:74151"/>
        <dbReference type="EC" id="2.3.1.225"/>
    </reaction>
</comment>
<evidence type="ECO:0000256" key="1">
    <source>
        <dbReference type="ARBA" id="ARBA00004141"/>
    </source>
</evidence>
<evidence type="ECO:0000313" key="12">
    <source>
        <dbReference type="Proteomes" id="UP000298652"/>
    </source>
</evidence>
<dbReference type="GO" id="GO:0019706">
    <property type="term" value="F:protein-cysteine S-palmitoyltransferase activity"/>
    <property type="evidence" value="ECO:0007669"/>
    <property type="project" value="UniProtKB-EC"/>
</dbReference>
<feature type="transmembrane region" description="Helical" evidence="8">
    <location>
        <begin position="96"/>
        <end position="114"/>
    </location>
</feature>
<evidence type="ECO:0000256" key="3">
    <source>
        <dbReference type="ARBA" id="ARBA00022679"/>
    </source>
</evidence>
<evidence type="ECO:0000256" key="6">
    <source>
        <dbReference type="ARBA" id="ARBA00023136"/>
    </source>
</evidence>
<comment type="subcellular location">
    <subcellularLocation>
        <location evidence="1">Membrane</location>
        <topology evidence="1">Multi-pass membrane protein</topology>
    </subcellularLocation>
</comment>
<proteinExistence type="inferred from homology"/>
<sequence length="398" mass="44984">MDFTQQQQHRAEGTIMKPDPEDEPPQQLEAKPRRLYQAWKGNNIFLCGGRLIFGPDAASLLLTVFLIISPTIIFCYQMKSKFYYSSSTAQQHMHRAAVLIVIITTIMDLVFLFMTSARDPGIVPRNTRAPPEADELLLGSNTPSMDWSGGRTPRMRFRRTKDVIVNGFTVKVKFCETCLRYRPPRSSHCSICNNCVHKFDHHCPWVGQCIGLTTYENFRYHYDKKDNPYRKKIAANFAEVFFTKIPPPMNDFRSRVGEGALEAGFYTPYIGLDVTTPREKIDLERENKVLVGGMQIPTVLQNIDYGYFEDSSDEKNRNESEKTVHFPSAWAHGNEGAGTSTAATAACKDETSEDDLNEIDSPNTTSTQASAEANTEPPGQTYKMEGTSERKNQRSNTV</sequence>
<keyword evidence="5 8" id="KW-1133">Transmembrane helix</keyword>
<keyword evidence="7 8" id="KW-0012">Acyltransferase</keyword>
<name>A0A4U6UXS3_SETVI</name>
<dbReference type="EC" id="2.3.1.225" evidence="8"/>
<keyword evidence="3 8" id="KW-0808">Transferase</keyword>
<gene>
    <name evidence="11" type="ORF">SEVIR_4G030500v2</name>
</gene>
<keyword evidence="6 8" id="KW-0472">Membrane</keyword>
<evidence type="ECO:0000256" key="2">
    <source>
        <dbReference type="ARBA" id="ARBA00008574"/>
    </source>
</evidence>
<protein>
    <recommendedName>
        <fullName evidence="8">S-acyltransferase</fullName>
        <ecNumber evidence="8">2.3.1.225</ecNumber>
    </recommendedName>
    <alternativeName>
        <fullName evidence="8">Palmitoyltransferase</fullName>
    </alternativeName>
</protein>
<dbReference type="InterPro" id="IPR039859">
    <property type="entry name" value="PFA4/ZDH16/20/ERF2-like"/>
</dbReference>
<evidence type="ECO:0000256" key="8">
    <source>
        <dbReference type="RuleBase" id="RU079119"/>
    </source>
</evidence>
<feature type="compositionally biased region" description="Low complexity" evidence="9">
    <location>
        <begin position="337"/>
        <end position="346"/>
    </location>
</feature>
<reference evidence="11" key="1">
    <citation type="submission" date="2019-03" db="EMBL/GenBank/DDBJ databases">
        <title>WGS assembly of Setaria viridis.</title>
        <authorList>
            <person name="Huang P."/>
            <person name="Jenkins J."/>
            <person name="Grimwood J."/>
            <person name="Barry K."/>
            <person name="Healey A."/>
            <person name="Mamidi S."/>
            <person name="Sreedasyam A."/>
            <person name="Shu S."/>
            <person name="Feldman M."/>
            <person name="Wu J."/>
            <person name="Yu Y."/>
            <person name="Chen C."/>
            <person name="Johnson J."/>
            <person name="Rokhsar D."/>
            <person name="Baxter I."/>
            <person name="Schmutz J."/>
            <person name="Brutnell T."/>
            <person name="Kellogg E."/>
        </authorList>
    </citation>
    <scope>NUCLEOTIDE SEQUENCE [LARGE SCALE GENOMIC DNA]</scope>
</reference>
<dbReference type="PROSITE" id="PS50216">
    <property type="entry name" value="DHHC"/>
    <property type="match status" value="1"/>
</dbReference>
<feature type="region of interest" description="Disordered" evidence="9">
    <location>
        <begin position="311"/>
        <end position="398"/>
    </location>
</feature>
<comment type="similarity">
    <text evidence="2 8">Belongs to the DHHC palmitoyltransferase family.</text>
</comment>
<dbReference type="EMBL" id="CM016555">
    <property type="protein sequence ID" value="TKW19593.1"/>
    <property type="molecule type" value="Genomic_DNA"/>
</dbReference>
<evidence type="ECO:0000256" key="7">
    <source>
        <dbReference type="ARBA" id="ARBA00023315"/>
    </source>
</evidence>
<dbReference type="GO" id="GO:0006612">
    <property type="term" value="P:protein targeting to membrane"/>
    <property type="evidence" value="ECO:0007669"/>
    <property type="project" value="TreeGrafter"/>
</dbReference>
<dbReference type="Gramene" id="TKW19593">
    <property type="protein sequence ID" value="TKW19593"/>
    <property type="gene ID" value="SEVIR_4G030500v2"/>
</dbReference>
<dbReference type="GO" id="GO:0016020">
    <property type="term" value="C:membrane"/>
    <property type="evidence" value="ECO:0007669"/>
    <property type="project" value="UniProtKB-SubCell"/>
</dbReference>
<evidence type="ECO:0000256" key="9">
    <source>
        <dbReference type="SAM" id="MobiDB-lite"/>
    </source>
</evidence>
<dbReference type="GO" id="GO:0005794">
    <property type="term" value="C:Golgi apparatus"/>
    <property type="evidence" value="ECO:0007669"/>
    <property type="project" value="TreeGrafter"/>
</dbReference>
<comment type="domain">
    <text evidence="8">The DHHC domain is required for palmitoyltransferase activity.</text>
</comment>
<dbReference type="Proteomes" id="UP000298652">
    <property type="component" value="Chromosome 4"/>
</dbReference>
<keyword evidence="4 8" id="KW-0812">Transmembrane</keyword>
<organism evidence="11 12">
    <name type="scientific">Setaria viridis</name>
    <name type="common">Green bristlegrass</name>
    <name type="synonym">Setaria italica subsp. viridis</name>
    <dbReference type="NCBI Taxonomy" id="4556"/>
    <lineage>
        <taxon>Eukaryota</taxon>
        <taxon>Viridiplantae</taxon>
        <taxon>Streptophyta</taxon>
        <taxon>Embryophyta</taxon>
        <taxon>Tracheophyta</taxon>
        <taxon>Spermatophyta</taxon>
        <taxon>Magnoliopsida</taxon>
        <taxon>Liliopsida</taxon>
        <taxon>Poales</taxon>
        <taxon>Poaceae</taxon>
        <taxon>PACMAD clade</taxon>
        <taxon>Panicoideae</taxon>
        <taxon>Panicodae</taxon>
        <taxon>Paniceae</taxon>
        <taxon>Cenchrinae</taxon>
        <taxon>Setaria</taxon>
    </lineage>
</organism>
<dbReference type="GO" id="GO:0005783">
    <property type="term" value="C:endoplasmic reticulum"/>
    <property type="evidence" value="ECO:0007669"/>
    <property type="project" value="TreeGrafter"/>
</dbReference>
<dbReference type="AlphaFoldDB" id="A0A4U6UXS3"/>
<evidence type="ECO:0000256" key="4">
    <source>
        <dbReference type="ARBA" id="ARBA00022692"/>
    </source>
</evidence>
<feature type="transmembrane region" description="Helical" evidence="8">
    <location>
        <begin position="57"/>
        <end position="76"/>
    </location>
</feature>
<feature type="compositionally biased region" description="Basic and acidic residues" evidence="9">
    <location>
        <begin position="313"/>
        <end position="324"/>
    </location>
</feature>
<evidence type="ECO:0000313" key="11">
    <source>
        <dbReference type="EMBL" id="TKW19593.1"/>
    </source>
</evidence>
<feature type="domain" description="Palmitoyltransferase DHHC" evidence="10">
    <location>
        <begin position="173"/>
        <end position="218"/>
    </location>
</feature>
<keyword evidence="12" id="KW-1185">Reference proteome</keyword>
<dbReference type="InterPro" id="IPR001594">
    <property type="entry name" value="Palmitoyltrfase_DHHC"/>
</dbReference>